<evidence type="ECO:0000313" key="2">
    <source>
        <dbReference type="Proteomes" id="UP000886520"/>
    </source>
</evidence>
<gene>
    <name evidence="1" type="ORF">GOP47_0025968</name>
</gene>
<protein>
    <submittedName>
        <fullName evidence="1">Uncharacterized protein</fullName>
    </submittedName>
</protein>
<keyword evidence="2" id="KW-1185">Reference proteome</keyword>
<accession>A0A9D4Z3D2</accession>
<sequence>MQELERGNELRMMATGQDRSAPAGCKTIGVVPRVTRDQLGRSAPSICRAVGGKISLYGGITCATNRARRDIVPACFPHWLSYINLLFSMLEFVSAKAHLSWGLGKVGLPCIVKNLRGHAQASRMGEEDADCLV</sequence>
<evidence type="ECO:0000313" key="1">
    <source>
        <dbReference type="EMBL" id="KAI5059649.1"/>
    </source>
</evidence>
<organism evidence="1 2">
    <name type="scientific">Adiantum capillus-veneris</name>
    <name type="common">Maidenhair fern</name>
    <dbReference type="NCBI Taxonomy" id="13818"/>
    <lineage>
        <taxon>Eukaryota</taxon>
        <taxon>Viridiplantae</taxon>
        <taxon>Streptophyta</taxon>
        <taxon>Embryophyta</taxon>
        <taxon>Tracheophyta</taxon>
        <taxon>Polypodiopsida</taxon>
        <taxon>Polypodiidae</taxon>
        <taxon>Polypodiales</taxon>
        <taxon>Pteridineae</taxon>
        <taxon>Pteridaceae</taxon>
        <taxon>Vittarioideae</taxon>
        <taxon>Adiantum</taxon>
    </lineage>
</organism>
<proteinExistence type="predicted"/>
<name>A0A9D4Z3D2_ADICA</name>
<dbReference type="AlphaFoldDB" id="A0A9D4Z3D2"/>
<reference evidence="1" key="1">
    <citation type="submission" date="2021-01" db="EMBL/GenBank/DDBJ databases">
        <title>Adiantum capillus-veneris genome.</title>
        <authorList>
            <person name="Fang Y."/>
            <person name="Liao Q."/>
        </authorList>
    </citation>
    <scope>NUCLEOTIDE SEQUENCE</scope>
    <source>
        <strain evidence="1">H3</strain>
        <tissue evidence="1">Leaf</tissue>
    </source>
</reference>
<comment type="caution">
    <text evidence="1">The sequence shown here is derived from an EMBL/GenBank/DDBJ whole genome shotgun (WGS) entry which is preliminary data.</text>
</comment>
<dbReference type="Proteomes" id="UP000886520">
    <property type="component" value="Chromosome 25"/>
</dbReference>
<dbReference type="EMBL" id="JABFUD020000025">
    <property type="protein sequence ID" value="KAI5059649.1"/>
    <property type="molecule type" value="Genomic_DNA"/>
</dbReference>